<proteinExistence type="predicted"/>
<gene>
    <name evidence="1" type="ORF">E2F43_06265</name>
</gene>
<dbReference type="EMBL" id="SMSE01000001">
    <property type="protein sequence ID" value="TDG15827.1"/>
    <property type="molecule type" value="Genomic_DNA"/>
</dbReference>
<organism evidence="1 2">
    <name type="scientific">Seongchinamella unica</name>
    <dbReference type="NCBI Taxonomy" id="2547392"/>
    <lineage>
        <taxon>Bacteria</taxon>
        <taxon>Pseudomonadati</taxon>
        <taxon>Pseudomonadota</taxon>
        <taxon>Gammaproteobacteria</taxon>
        <taxon>Cellvibrionales</taxon>
        <taxon>Halieaceae</taxon>
        <taxon>Seongchinamella</taxon>
    </lineage>
</organism>
<dbReference type="PIRSF" id="PIRSF028200">
    <property type="entry name" value="UCP028200"/>
    <property type="match status" value="1"/>
</dbReference>
<sequence length="281" mass="32686">MKQALRLTILAGLLLSIGGCSSTTFVYNRLDFIIPWYVGKYVDLTRDQKKFLDAQLAPFLSWHRNEELPLYLGIVDDIELVLEGPVTGAGVAALATSFEEAWLRVEYRGLEWMLALGGQLSRQQMMEFVAELREKQVEYEEEYLSRSDQEYREEAYENLQDSAQDFLGRLDWGQRGILEEAAAQLQRSDAIWLRERARWLDRLEALLQREEGWQEGVREALRNREQTTSEDYRAVYEHNSRVIYQGLATLANTRSDKQDRRLRKRLDDLREDIESLIAAGA</sequence>
<dbReference type="Proteomes" id="UP000295554">
    <property type="component" value="Unassembled WGS sequence"/>
</dbReference>
<dbReference type="Pfam" id="PF19795">
    <property type="entry name" value="DUF6279"/>
    <property type="match status" value="1"/>
</dbReference>
<evidence type="ECO:0000313" key="2">
    <source>
        <dbReference type="Proteomes" id="UP000295554"/>
    </source>
</evidence>
<comment type="caution">
    <text evidence="1">The sequence shown here is derived from an EMBL/GenBank/DDBJ whole genome shotgun (WGS) entry which is preliminary data.</text>
</comment>
<dbReference type="OrthoDB" id="5767052at2"/>
<dbReference type="PROSITE" id="PS51257">
    <property type="entry name" value="PROKAR_LIPOPROTEIN"/>
    <property type="match status" value="1"/>
</dbReference>
<evidence type="ECO:0000313" key="1">
    <source>
        <dbReference type="EMBL" id="TDG15827.1"/>
    </source>
</evidence>
<keyword evidence="2" id="KW-1185">Reference proteome</keyword>
<name>A0A4R5LWM3_9GAMM</name>
<dbReference type="RefSeq" id="WP_133210661.1">
    <property type="nucleotide sequence ID" value="NZ_SMSE01000001.1"/>
</dbReference>
<protein>
    <recommendedName>
        <fullName evidence="3">Lipoprotein</fullName>
    </recommendedName>
</protein>
<dbReference type="AlphaFoldDB" id="A0A4R5LWM3"/>
<accession>A0A4R5LWM3</accession>
<evidence type="ECO:0008006" key="3">
    <source>
        <dbReference type="Google" id="ProtNLM"/>
    </source>
</evidence>
<dbReference type="InterPro" id="IPR016875">
    <property type="entry name" value="UCP028200"/>
</dbReference>
<reference evidence="1 2" key="1">
    <citation type="submission" date="2019-03" db="EMBL/GenBank/DDBJ databases">
        <title>Seongchinamella monodicae gen. nov., sp. nov., a novel member of the Gammaproteobacteria isolated from a tidal mudflat of beach.</title>
        <authorList>
            <person name="Yang H.G."/>
            <person name="Kang J.W."/>
            <person name="Lee S.D."/>
        </authorList>
    </citation>
    <scope>NUCLEOTIDE SEQUENCE [LARGE SCALE GENOMIC DNA]</scope>
    <source>
        <strain evidence="1 2">GH4-78</strain>
    </source>
</reference>